<name>A0A975TZD8_9RHOB</name>
<reference evidence="3 4" key="1">
    <citation type="submission" date="2021-07" db="EMBL/GenBank/DDBJ databases">
        <title>Karlodiniumbacter phycospheric gen. nov., sp. nov., a phycosphere bacterium isolated from karlodinium veneficum.</title>
        <authorList>
            <person name="Peng Y."/>
            <person name="Jiang L."/>
            <person name="Lee J."/>
        </authorList>
    </citation>
    <scope>NUCLEOTIDE SEQUENCE</scope>
    <source>
        <strain evidence="3 4">N5</strain>
    </source>
</reference>
<keyword evidence="4" id="KW-1185">Reference proteome</keyword>
<evidence type="ECO:0000256" key="1">
    <source>
        <dbReference type="ARBA" id="ARBA00008791"/>
    </source>
</evidence>
<evidence type="ECO:0000313" key="3">
    <source>
        <dbReference type="EMBL" id="QXL90047.1"/>
    </source>
</evidence>
<dbReference type="EMBL" id="JAIMBW010000001">
    <property type="protein sequence ID" value="MBY4893640.1"/>
    <property type="molecule type" value="Genomic_DNA"/>
</dbReference>
<evidence type="ECO:0000313" key="4">
    <source>
        <dbReference type="Proteomes" id="UP000693972"/>
    </source>
</evidence>
<dbReference type="EMBL" id="CP078073">
    <property type="protein sequence ID" value="QXL90047.1"/>
    <property type="molecule type" value="Genomic_DNA"/>
</dbReference>
<dbReference type="AlphaFoldDB" id="A0A975TZD8"/>
<dbReference type="CDD" id="cd00293">
    <property type="entry name" value="USP-like"/>
    <property type="match status" value="1"/>
</dbReference>
<proteinExistence type="inferred from homology"/>
<comment type="similarity">
    <text evidence="1">Belongs to the universal stress protein A family.</text>
</comment>
<dbReference type="Gene3D" id="3.40.50.620">
    <property type="entry name" value="HUPs"/>
    <property type="match status" value="1"/>
</dbReference>
<dbReference type="PANTHER" id="PTHR46268">
    <property type="entry name" value="STRESS RESPONSE PROTEIN NHAX"/>
    <property type="match status" value="1"/>
</dbReference>
<dbReference type="Proteomes" id="UP000693972">
    <property type="component" value="Unassembled WGS sequence"/>
</dbReference>
<protein>
    <submittedName>
        <fullName evidence="3">Universal stress protein</fullName>
    </submittedName>
</protein>
<dbReference type="InterPro" id="IPR006016">
    <property type="entry name" value="UspA"/>
</dbReference>
<organism evidence="3">
    <name type="scientific">Gymnodinialimonas phycosphaerae</name>
    <dbReference type="NCBI Taxonomy" id="2841589"/>
    <lineage>
        <taxon>Bacteria</taxon>
        <taxon>Pseudomonadati</taxon>
        <taxon>Pseudomonadota</taxon>
        <taxon>Alphaproteobacteria</taxon>
        <taxon>Rhodobacterales</taxon>
        <taxon>Paracoccaceae</taxon>
        <taxon>Gymnodinialimonas</taxon>
    </lineage>
</organism>
<dbReference type="InterPro" id="IPR014729">
    <property type="entry name" value="Rossmann-like_a/b/a_fold"/>
</dbReference>
<feature type="domain" description="UspA" evidence="2">
    <location>
        <begin position="34"/>
        <end position="96"/>
    </location>
</feature>
<sequence>MSMLEEKGKVTVLTIGKTTPPGTDRLITNLKRHGINAEHSQRTKSGSIGDTILKATQEIGADLIVMGAYEHSKFSHDLFGGVTTDVIAGSKVPVLMSH</sequence>
<dbReference type="Pfam" id="PF00582">
    <property type="entry name" value="Usp"/>
    <property type="match status" value="1"/>
</dbReference>
<dbReference type="PANTHER" id="PTHR46268:SF15">
    <property type="entry name" value="UNIVERSAL STRESS PROTEIN HP_0031"/>
    <property type="match status" value="1"/>
</dbReference>
<gene>
    <name evidence="3" type="ORF">KUL25_12790</name>
</gene>
<accession>A0A975TZD8</accession>
<dbReference type="SUPFAM" id="SSF52402">
    <property type="entry name" value="Adenine nucleotide alpha hydrolases-like"/>
    <property type="match status" value="1"/>
</dbReference>
<evidence type="ECO:0000259" key="2">
    <source>
        <dbReference type="Pfam" id="PF00582"/>
    </source>
</evidence>